<evidence type="ECO:0000256" key="1">
    <source>
        <dbReference type="ARBA" id="ARBA00022741"/>
    </source>
</evidence>
<evidence type="ECO:0000313" key="6">
    <source>
        <dbReference type="EMBL" id="GGD25566.1"/>
    </source>
</evidence>
<dbReference type="InterPro" id="IPR027417">
    <property type="entry name" value="P-loop_NTPase"/>
</dbReference>
<evidence type="ECO:0000256" key="4">
    <source>
        <dbReference type="ARBA" id="ARBA00023163"/>
    </source>
</evidence>
<dbReference type="SUPFAM" id="SSF46689">
    <property type="entry name" value="Homeodomain-like"/>
    <property type="match status" value="1"/>
</dbReference>
<dbReference type="InterPro" id="IPR002197">
    <property type="entry name" value="HTH_Fis"/>
</dbReference>
<dbReference type="SUPFAM" id="SSF55781">
    <property type="entry name" value="GAF domain-like"/>
    <property type="match status" value="1"/>
</dbReference>
<dbReference type="PANTHER" id="PTHR32071:SF122">
    <property type="entry name" value="SIGMA FACTOR"/>
    <property type="match status" value="1"/>
</dbReference>
<dbReference type="InterPro" id="IPR058031">
    <property type="entry name" value="AAA_lid_NorR"/>
</dbReference>
<keyword evidence="4" id="KW-0804">Transcription</keyword>
<dbReference type="InterPro" id="IPR029016">
    <property type="entry name" value="GAF-like_dom_sf"/>
</dbReference>
<keyword evidence="7" id="KW-1185">Reference proteome</keyword>
<dbReference type="Pfam" id="PF02954">
    <property type="entry name" value="HTH_8"/>
    <property type="match status" value="1"/>
</dbReference>
<dbReference type="GO" id="GO:0006355">
    <property type="term" value="P:regulation of DNA-templated transcription"/>
    <property type="evidence" value="ECO:0007669"/>
    <property type="project" value="InterPro"/>
</dbReference>
<dbReference type="GO" id="GO:0043565">
    <property type="term" value="F:sequence-specific DNA binding"/>
    <property type="evidence" value="ECO:0007669"/>
    <property type="project" value="InterPro"/>
</dbReference>
<evidence type="ECO:0000259" key="5">
    <source>
        <dbReference type="PROSITE" id="PS50045"/>
    </source>
</evidence>
<dbReference type="SUPFAM" id="SSF52540">
    <property type="entry name" value="P-loop containing nucleoside triphosphate hydrolases"/>
    <property type="match status" value="1"/>
</dbReference>
<dbReference type="Pfam" id="PF25601">
    <property type="entry name" value="AAA_lid_14"/>
    <property type="match status" value="1"/>
</dbReference>
<keyword evidence="2" id="KW-0067">ATP-binding</keyword>
<reference evidence="6" key="2">
    <citation type="submission" date="2020-09" db="EMBL/GenBank/DDBJ databases">
        <authorList>
            <person name="Sun Q."/>
            <person name="Zhou Y."/>
        </authorList>
    </citation>
    <scope>NUCLEOTIDE SEQUENCE</scope>
    <source>
        <strain evidence="6">CGMCC 1.15152</strain>
    </source>
</reference>
<proteinExistence type="predicted"/>
<accession>A0A916Y0N3</accession>
<comment type="caution">
    <text evidence="6">The sequence shown here is derived from an EMBL/GenBank/DDBJ whole genome shotgun (WGS) entry which is preliminary data.</text>
</comment>
<dbReference type="Proteomes" id="UP000633205">
    <property type="component" value="Unassembled WGS sequence"/>
</dbReference>
<dbReference type="PRINTS" id="PR01590">
    <property type="entry name" value="HTHFIS"/>
</dbReference>
<reference evidence="6" key="1">
    <citation type="journal article" date="2014" name="Int. J. Syst. Evol. Microbiol.">
        <title>Complete genome sequence of Corynebacterium casei LMG S-19264T (=DSM 44701T), isolated from a smear-ripened cheese.</title>
        <authorList>
            <consortium name="US DOE Joint Genome Institute (JGI-PGF)"/>
            <person name="Walter F."/>
            <person name="Albersmeier A."/>
            <person name="Kalinowski J."/>
            <person name="Ruckert C."/>
        </authorList>
    </citation>
    <scope>NUCLEOTIDE SEQUENCE</scope>
    <source>
        <strain evidence="6">CGMCC 1.15152</strain>
    </source>
</reference>
<dbReference type="GO" id="GO:0005524">
    <property type="term" value="F:ATP binding"/>
    <property type="evidence" value="ECO:0007669"/>
    <property type="project" value="UniProtKB-KW"/>
</dbReference>
<sequence length="572" mass="61911">MEPTTIVAPRPSFAARFDEDCRGRVASAHERFLAGAEGVGDVSPEILNSWVRSRDLGVDPTGRDLPTHGHADQRVRKLVDAATPVMEALGDQCRDSDAWAMLLDRECVQVAPIMGDERIVRESTQRGAGIGATFHEARVGTNGAGLSAERLESFLVVGEEHFRFSEQNLATVGVPLRDPLGRMAGVLVMCQRIRSANHMIVPYTQSIARAIDEQLALATDGDEQLLFEAFSRHSRRPSLAVVGMNDEVFVANSAAQQLLRVDAATDVLREAVLDVAGRGRSRLIRLALGDDMFRVHCRVVELSQGRHGAVASLTRVDKPRAIAVGKTIDPVARAVELGISVLVTGEAGSGRAHRVRTAADVSEIDGASAAAAPDEWRTRFDALADAGPTLIRNIDVLDESLRARVVEKARTATRWFSATARSVDPELDGAFPVTVSVAPLRERTGELPALVASILSDLGGQGVRCAPEALSVLTRHTWSGNVAQLRRVLASALVKLDGGGVITVSHLPREMAESGRSNSREGLLARTERELVFEALRDANWNRDDAAHALGISRATMYRRIRQFGFRVPSSR</sequence>
<dbReference type="RefSeq" id="WP_188710461.1">
    <property type="nucleotide sequence ID" value="NZ_BMHO01000001.1"/>
</dbReference>
<keyword evidence="1" id="KW-0547">Nucleotide-binding</keyword>
<evidence type="ECO:0000256" key="3">
    <source>
        <dbReference type="ARBA" id="ARBA00023015"/>
    </source>
</evidence>
<protein>
    <submittedName>
        <fullName evidence="6">Fis family transcriptional regulator</fullName>
    </submittedName>
</protein>
<keyword evidence="3" id="KW-0805">Transcription regulation</keyword>
<organism evidence="6 7">
    <name type="scientific">Microbacterium faecale</name>
    <dbReference type="NCBI Taxonomy" id="1804630"/>
    <lineage>
        <taxon>Bacteria</taxon>
        <taxon>Bacillati</taxon>
        <taxon>Actinomycetota</taxon>
        <taxon>Actinomycetes</taxon>
        <taxon>Micrococcales</taxon>
        <taxon>Microbacteriaceae</taxon>
        <taxon>Microbacterium</taxon>
    </lineage>
</organism>
<dbReference type="InterPro" id="IPR002078">
    <property type="entry name" value="Sigma_54_int"/>
</dbReference>
<gene>
    <name evidence="6" type="ORF">GCM10010915_01910</name>
</gene>
<dbReference type="EMBL" id="BMHO01000001">
    <property type="protein sequence ID" value="GGD25566.1"/>
    <property type="molecule type" value="Genomic_DNA"/>
</dbReference>
<evidence type="ECO:0000313" key="7">
    <source>
        <dbReference type="Proteomes" id="UP000633205"/>
    </source>
</evidence>
<dbReference type="PANTHER" id="PTHR32071">
    <property type="entry name" value="TRANSCRIPTIONAL REGULATORY PROTEIN"/>
    <property type="match status" value="1"/>
</dbReference>
<feature type="domain" description="Sigma-54 factor interaction" evidence="5">
    <location>
        <begin position="433"/>
        <end position="494"/>
    </location>
</feature>
<dbReference type="PROSITE" id="PS50045">
    <property type="entry name" value="SIGMA54_INTERACT_4"/>
    <property type="match status" value="1"/>
</dbReference>
<dbReference type="Gene3D" id="3.30.450.40">
    <property type="match status" value="1"/>
</dbReference>
<dbReference type="Gene3D" id="1.10.10.60">
    <property type="entry name" value="Homeodomain-like"/>
    <property type="match status" value="1"/>
</dbReference>
<dbReference type="InterPro" id="IPR009057">
    <property type="entry name" value="Homeodomain-like_sf"/>
</dbReference>
<name>A0A916Y0N3_9MICO</name>
<dbReference type="AlphaFoldDB" id="A0A916Y0N3"/>
<dbReference type="Gene3D" id="1.10.8.60">
    <property type="match status" value="1"/>
</dbReference>
<evidence type="ECO:0000256" key="2">
    <source>
        <dbReference type="ARBA" id="ARBA00022840"/>
    </source>
</evidence>